<dbReference type="SFLD" id="SFLDG01118">
    <property type="entry name" value="activating_enzymes__group_2"/>
    <property type="match status" value="1"/>
</dbReference>
<keyword evidence="3" id="KW-0004">4Fe-4S</keyword>
<keyword evidence="5" id="KW-0479">Metal-binding</keyword>
<evidence type="ECO:0000256" key="2">
    <source>
        <dbReference type="ARBA" id="ARBA00009777"/>
    </source>
</evidence>
<dbReference type="GO" id="GO:0051539">
    <property type="term" value="F:4 iron, 4 sulfur cluster binding"/>
    <property type="evidence" value="ECO:0007669"/>
    <property type="project" value="UniProtKB-KW"/>
</dbReference>
<dbReference type="PROSITE" id="PS00198">
    <property type="entry name" value="4FE4S_FER_1"/>
    <property type="match status" value="1"/>
</dbReference>
<dbReference type="Gene3D" id="3.20.20.70">
    <property type="entry name" value="Aldolase class I"/>
    <property type="match status" value="1"/>
</dbReference>
<evidence type="ECO:0000256" key="3">
    <source>
        <dbReference type="ARBA" id="ARBA00022485"/>
    </source>
</evidence>
<dbReference type="AlphaFoldDB" id="A0A2N6UJ20"/>
<evidence type="ECO:0000256" key="1">
    <source>
        <dbReference type="ARBA" id="ARBA00001966"/>
    </source>
</evidence>
<comment type="cofactor">
    <cofactor evidence="1">
        <name>[4Fe-4S] cluster</name>
        <dbReference type="ChEBI" id="CHEBI:49883"/>
    </cofactor>
</comment>
<evidence type="ECO:0000256" key="5">
    <source>
        <dbReference type="ARBA" id="ARBA00022723"/>
    </source>
</evidence>
<dbReference type="SUPFAM" id="SSF54862">
    <property type="entry name" value="4Fe-4S ferredoxins"/>
    <property type="match status" value="1"/>
</dbReference>
<dbReference type="GO" id="GO:0016491">
    <property type="term" value="F:oxidoreductase activity"/>
    <property type="evidence" value="ECO:0007669"/>
    <property type="project" value="UniProtKB-KW"/>
</dbReference>
<evidence type="ECO:0000256" key="9">
    <source>
        <dbReference type="ARBA" id="ARBA00047365"/>
    </source>
</evidence>
<keyword evidence="6" id="KW-0560">Oxidoreductase</keyword>
<evidence type="ECO:0000313" key="13">
    <source>
        <dbReference type="Proteomes" id="UP000235658"/>
    </source>
</evidence>
<evidence type="ECO:0000256" key="7">
    <source>
        <dbReference type="ARBA" id="ARBA00023004"/>
    </source>
</evidence>
<feature type="domain" description="4Fe-4S ferredoxin-type" evidence="10">
    <location>
        <begin position="52"/>
        <end position="79"/>
    </location>
</feature>
<keyword evidence="4" id="KW-0949">S-adenosyl-L-methionine</keyword>
<dbReference type="RefSeq" id="WP_102198094.1">
    <property type="nucleotide sequence ID" value="NZ_PNHP01000003.1"/>
</dbReference>
<dbReference type="Pfam" id="PF00037">
    <property type="entry name" value="Fer4"/>
    <property type="match status" value="1"/>
</dbReference>
<evidence type="ECO:0000259" key="11">
    <source>
        <dbReference type="PROSITE" id="PS51918"/>
    </source>
</evidence>
<organism evidence="12 13">
    <name type="scientific">Anaerococcus hydrogenalis</name>
    <dbReference type="NCBI Taxonomy" id="33029"/>
    <lineage>
        <taxon>Bacteria</taxon>
        <taxon>Bacillati</taxon>
        <taxon>Bacillota</taxon>
        <taxon>Tissierellia</taxon>
        <taxon>Tissierellales</taxon>
        <taxon>Peptoniphilaceae</taxon>
        <taxon>Anaerococcus</taxon>
    </lineage>
</organism>
<dbReference type="Proteomes" id="UP000235658">
    <property type="component" value="Unassembled WGS sequence"/>
</dbReference>
<protein>
    <submittedName>
        <fullName evidence="12">Glycyl-radical enzyme activating protein</fullName>
    </submittedName>
</protein>
<dbReference type="SUPFAM" id="SSF102114">
    <property type="entry name" value="Radical SAM enzymes"/>
    <property type="match status" value="1"/>
</dbReference>
<comment type="catalytic activity">
    <reaction evidence="9">
        <text>glycyl-[protein] + reduced [flavodoxin] + S-adenosyl-L-methionine = glycin-2-yl radical-[protein] + semiquinone [flavodoxin] + 5'-deoxyadenosine + L-methionine + H(+)</text>
        <dbReference type="Rhea" id="RHEA:61976"/>
        <dbReference type="Rhea" id="RHEA-COMP:10622"/>
        <dbReference type="Rhea" id="RHEA-COMP:14480"/>
        <dbReference type="Rhea" id="RHEA-COMP:15993"/>
        <dbReference type="Rhea" id="RHEA-COMP:15994"/>
        <dbReference type="ChEBI" id="CHEBI:15378"/>
        <dbReference type="ChEBI" id="CHEBI:17319"/>
        <dbReference type="ChEBI" id="CHEBI:29947"/>
        <dbReference type="ChEBI" id="CHEBI:32722"/>
        <dbReference type="ChEBI" id="CHEBI:57618"/>
        <dbReference type="ChEBI" id="CHEBI:57844"/>
        <dbReference type="ChEBI" id="CHEBI:59789"/>
        <dbReference type="ChEBI" id="CHEBI:140311"/>
    </reaction>
</comment>
<dbReference type="PANTHER" id="PTHR30352">
    <property type="entry name" value="PYRUVATE FORMATE-LYASE-ACTIVATING ENZYME"/>
    <property type="match status" value="1"/>
</dbReference>
<evidence type="ECO:0000313" key="12">
    <source>
        <dbReference type="EMBL" id="PMC81552.1"/>
    </source>
</evidence>
<sequence>MDSIDYKKQGVVFDIQRYSINDGPGIRTIVFLKGCPLRCAWCSNPESQHPNRELLYRKMLCIHCNLCLKACKQGALDPSNPNLIDREKCILCEDCANICPTGALEVKGKNMTVEEVINELKKDESYYHRSNGGITLSGGEALMQADFCRELLKACKARGWHTAIETEGYASKDAINKVMPYIDLALLDCKASNDEIHKKWTGVSNKLIRENSYLIQDITHTIIRIPTIPTVNSDINEYRDMIKFIKTLPKVKEIHILPYHNYGEKKYELLGRDYKLKNIGKLDENHIEKLKQLVESEGFICEIGG</sequence>
<evidence type="ECO:0000259" key="10">
    <source>
        <dbReference type="PROSITE" id="PS51379"/>
    </source>
</evidence>
<dbReference type="InterPro" id="IPR001989">
    <property type="entry name" value="Radical_activat_CS"/>
</dbReference>
<dbReference type="EMBL" id="PNHP01000003">
    <property type="protein sequence ID" value="PMC81552.1"/>
    <property type="molecule type" value="Genomic_DNA"/>
</dbReference>
<dbReference type="InterPro" id="IPR040074">
    <property type="entry name" value="BssD/PflA/YjjW"/>
</dbReference>
<dbReference type="PIRSF" id="PIRSF000371">
    <property type="entry name" value="PFL_act_enz"/>
    <property type="match status" value="1"/>
</dbReference>
<evidence type="ECO:0000256" key="4">
    <source>
        <dbReference type="ARBA" id="ARBA00022691"/>
    </source>
</evidence>
<dbReference type="GeneID" id="84578704"/>
<dbReference type="PANTHER" id="PTHR30352:SF4">
    <property type="entry name" value="PYRUVATE FORMATE-LYASE 2-ACTIVATING ENZYME"/>
    <property type="match status" value="1"/>
</dbReference>
<evidence type="ECO:0000256" key="8">
    <source>
        <dbReference type="ARBA" id="ARBA00023014"/>
    </source>
</evidence>
<dbReference type="InterPro" id="IPR007197">
    <property type="entry name" value="rSAM"/>
</dbReference>
<dbReference type="InterPro" id="IPR013785">
    <property type="entry name" value="Aldolase_TIM"/>
</dbReference>
<proteinExistence type="inferred from homology"/>
<dbReference type="InterPro" id="IPR012839">
    <property type="entry name" value="Organic_radical_activase"/>
</dbReference>
<dbReference type="PROSITE" id="PS01087">
    <property type="entry name" value="RADICAL_ACTIVATING"/>
    <property type="match status" value="1"/>
</dbReference>
<dbReference type="InterPro" id="IPR058240">
    <property type="entry name" value="rSAM_sf"/>
</dbReference>
<keyword evidence="8" id="KW-0411">Iron-sulfur</keyword>
<dbReference type="SFLD" id="SFLDG01066">
    <property type="entry name" value="organic_radical-activating_enz"/>
    <property type="match status" value="1"/>
</dbReference>
<evidence type="ECO:0000256" key="6">
    <source>
        <dbReference type="ARBA" id="ARBA00023002"/>
    </source>
</evidence>
<dbReference type="PROSITE" id="PS51379">
    <property type="entry name" value="4FE4S_FER_2"/>
    <property type="match status" value="2"/>
</dbReference>
<dbReference type="PROSITE" id="PS51918">
    <property type="entry name" value="RADICAL_SAM"/>
    <property type="match status" value="1"/>
</dbReference>
<dbReference type="NCBIfam" id="TIGR02494">
    <property type="entry name" value="PFLE_PFLC"/>
    <property type="match status" value="1"/>
</dbReference>
<dbReference type="GO" id="GO:0046872">
    <property type="term" value="F:metal ion binding"/>
    <property type="evidence" value="ECO:0007669"/>
    <property type="project" value="UniProtKB-KW"/>
</dbReference>
<feature type="domain" description="Radical SAM core" evidence="11">
    <location>
        <begin position="21"/>
        <end position="300"/>
    </location>
</feature>
<keyword evidence="7" id="KW-0408">Iron</keyword>
<name>A0A2N6UJ20_9FIRM</name>
<dbReference type="SFLD" id="SFLDS00029">
    <property type="entry name" value="Radical_SAM"/>
    <property type="match status" value="1"/>
</dbReference>
<comment type="similarity">
    <text evidence="2">Belongs to the organic radical-activating enzymes family.</text>
</comment>
<gene>
    <name evidence="12" type="ORF">CJ192_05855</name>
</gene>
<dbReference type="InterPro" id="IPR034457">
    <property type="entry name" value="Organic_radical-activating"/>
</dbReference>
<comment type="caution">
    <text evidence="12">The sequence shown here is derived from an EMBL/GenBank/DDBJ whole genome shotgun (WGS) entry which is preliminary data.</text>
</comment>
<dbReference type="Pfam" id="PF04055">
    <property type="entry name" value="Radical_SAM"/>
    <property type="match status" value="1"/>
</dbReference>
<dbReference type="InterPro" id="IPR017900">
    <property type="entry name" value="4Fe4S_Fe_S_CS"/>
</dbReference>
<accession>A0A2N6UJ20</accession>
<reference evidence="12 13" key="1">
    <citation type="submission" date="2017-09" db="EMBL/GenBank/DDBJ databases">
        <title>Bacterial strain isolated from the female urinary microbiota.</title>
        <authorList>
            <person name="Thomas-White K."/>
            <person name="Kumar N."/>
            <person name="Forster S."/>
            <person name="Putonti C."/>
            <person name="Lawley T."/>
            <person name="Wolfe A.J."/>
        </authorList>
    </citation>
    <scope>NUCLEOTIDE SEQUENCE [LARGE SCALE GENOMIC DNA]</scope>
    <source>
        <strain evidence="12 13">UMB0204</strain>
    </source>
</reference>
<dbReference type="InterPro" id="IPR017896">
    <property type="entry name" value="4Fe4S_Fe-S-bd"/>
</dbReference>
<feature type="domain" description="4Fe-4S ferredoxin-type" evidence="10">
    <location>
        <begin position="80"/>
        <end position="109"/>
    </location>
</feature>